<reference evidence="1 2" key="2">
    <citation type="submission" date="2019-09" db="EMBL/GenBank/DDBJ databases">
        <authorList>
            <person name="Jin C."/>
        </authorList>
    </citation>
    <scope>NUCLEOTIDE SEQUENCE [LARGE SCALE GENOMIC DNA]</scope>
    <source>
        <strain evidence="1 2">BN140078</strain>
    </source>
</reference>
<dbReference type="SUPFAM" id="SSF51621">
    <property type="entry name" value="Phosphoenolpyruvate/pyruvate domain"/>
    <property type="match status" value="1"/>
</dbReference>
<comment type="caution">
    <text evidence="1">The sequence shown here is derived from an EMBL/GenBank/DDBJ whole genome shotgun (WGS) entry which is preliminary data.</text>
</comment>
<keyword evidence="2" id="KW-1185">Reference proteome</keyword>
<dbReference type="GO" id="GO:0016829">
    <property type="term" value="F:lyase activity"/>
    <property type="evidence" value="ECO:0007669"/>
    <property type="project" value="UniProtKB-KW"/>
</dbReference>
<dbReference type="Pfam" id="PF13714">
    <property type="entry name" value="PEP_mutase"/>
    <property type="match status" value="1"/>
</dbReference>
<dbReference type="InterPro" id="IPR015813">
    <property type="entry name" value="Pyrv/PenolPyrv_kinase-like_dom"/>
</dbReference>
<keyword evidence="1" id="KW-0456">Lyase</keyword>
<dbReference type="PANTHER" id="PTHR42905">
    <property type="entry name" value="PHOSPHOENOLPYRUVATE CARBOXYLASE"/>
    <property type="match status" value="1"/>
</dbReference>
<dbReference type="InterPro" id="IPR039556">
    <property type="entry name" value="ICL/PEPM"/>
</dbReference>
<dbReference type="AlphaFoldDB" id="A0A5B2VKR6"/>
<keyword evidence="1" id="KW-0670">Pyruvate</keyword>
<dbReference type="RefSeq" id="WP_149840734.1">
    <property type="nucleotide sequence ID" value="NZ_VUOC01000004.1"/>
</dbReference>
<evidence type="ECO:0000313" key="1">
    <source>
        <dbReference type="EMBL" id="KAA2239555.1"/>
    </source>
</evidence>
<dbReference type="Proteomes" id="UP000324611">
    <property type="component" value="Unassembled WGS sequence"/>
</dbReference>
<organism evidence="1 2">
    <name type="scientific">Chitinophaga agrisoli</name>
    <dbReference type="NCBI Taxonomy" id="2607653"/>
    <lineage>
        <taxon>Bacteria</taxon>
        <taxon>Pseudomonadati</taxon>
        <taxon>Bacteroidota</taxon>
        <taxon>Chitinophagia</taxon>
        <taxon>Chitinophagales</taxon>
        <taxon>Chitinophagaceae</taxon>
        <taxon>Chitinophaga</taxon>
    </lineage>
</organism>
<dbReference type="Gene3D" id="3.20.20.60">
    <property type="entry name" value="Phosphoenolpyruvate-binding domains"/>
    <property type="match status" value="1"/>
</dbReference>
<accession>A0A5B2VKR6</accession>
<gene>
    <name evidence="1" type="ORF">F0L74_25490</name>
</gene>
<dbReference type="EMBL" id="VUOC01000004">
    <property type="protein sequence ID" value="KAA2239555.1"/>
    <property type="molecule type" value="Genomic_DNA"/>
</dbReference>
<sequence>MNNYEKFFQLHHQEKPLIIANAWNVKSAQIIENNGYAAIATSSGAIADSLGYPDGEKIPFSELLYVVQRITSSINIPLSIDLERGYTDDLTRLNENIQKLIDIGIAGINLEDAQGEDIYLKKLNSVKNYLTKNNHNLFINARTDGFLQKLDAPLETTLRRAKLYKDAGADGLFVTGVQDIALIKEITAAVTLPVNVVGGPKLPSIEALAKSGVKRISMAVLLYKATYSHLEKVIRNIETDQSFAPLY</sequence>
<protein>
    <submittedName>
        <fullName evidence="1">Isocitrate lyase/phosphoenolpyruvate mutase family protein</fullName>
    </submittedName>
</protein>
<name>A0A5B2VKR6_9BACT</name>
<dbReference type="CDD" id="cd00377">
    <property type="entry name" value="ICL_PEPM"/>
    <property type="match status" value="1"/>
</dbReference>
<reference evidence="1 2" key="1">
    <citation type="submission" date="2019-09" db="EMBL/GenBank/DDBJ databases">
        <title>Chitinophaga ginsengihumi sp. nov., isolated from soil of ginseng rhizosphere.</title>
        <authorList>
            <person name="Lee J."/>
        </authorList>
    </citation>
    <scope>NUCLEOTIDE SEQUENCE [LARGE SCALE GENOMIC DNA]</scope>
    <source>
        <strain evidence="1 2">BN140078</strain>
    </source>
</reference>
<evidence type="ECO:0000313" key="2">
    <source>
        <dbReference type="Proteomes" id="UP000324611"/>
    </source>
</evidence>
<proteinExistence type="predicted"/>
<dbReference type="PANTHER" id="PTHR42905:SF16">
    <property type="entry name" value="CARBOXYPHOSPHONOENOLPYRUVATE PHOSPHONOMUTASE-LIKE PROTEIN (AFU_ORTHOLOGUE AFUA_5G07230)"/>
    <property type="match status" value="1"/>
</dbReference>
<dbReference type="InterPro" id="IPR040442">
    <property type="entry name" value="Pyrv_kinase-like_dom_sf"/>
</dbReference>